<accession>V8CL86</accession>
<dbReference type="PATRIC" id="fig|1073366.3.peg.1889"/>
<evidence type="ECO:0008006" key="3">
    <source>
        <dbReference type="Google" id="ProtNLM"/>
    </source>
</evidence>
<reference evidence="1 2" key="1">
    <citation type="submission" date="2013-10" db="EMBL/GenBank/DDBJ databases">
        <title>The Genome Sequence of Prevotella nigrescens CC14M.</title>
        <authorList>
            <consortium name="The Broad Institute Genomics Platform"/>
            <person name="Earl A."/>
            <person name="Allen-Vercoe E."/>
            <person name="Daigneault M."/>
            <person name="Young S.K."/>
            <person name="Zeng Q."/>
            <person name="Gargeya S."/>
            <person name="Fitzgerald M."/>
            <person name="Abouelleil A."/>
            <person name="Alvarado L."/>
            <person name="Chapman S.B."/>
            <person name="Gainer-Dewar J."/>
            <person name="Goldberg J."/>
            <person name="Griggs A."/>
            <person name="Gujja S."/>
            <person name="Hansen M."/>
            <person name="Howarth C."/>
            <person name="Imamovic A."/>
            <person name="Ireland A."/>
            <person name="Larimer J."/>
            <person name="McCowan C."/>
            <person name="Murphy C."/>
            <person name="Pearson M."/>
            <person name="Poon T.W."/>
            <person name="Priest M."/>
            <person name="Roberts A."/>
            <person name="Saif S."/>
            <person name="Shea T."/>
            <person name="Sykes S."/>
            <person name="Wortman J."/>
            <person name="Nusbaum C."/>
            <person name="Birren B."/>
        </authorList>
    </citation>
    <scope>NUCLEOTIDE SEQUENCE [LARGE SCALE GENOMIC DNA]</scope>
    <source>
        <strain evidence="1 2">CC14M</strain>
    </source>
</reference>
<protein>
    <recommendedName>
        <fullName evidence="3">DUF2262 domain-containing protein</fullName>
    </recommendedName>
</protein>
<dbReference type="HOGENOM" id="CLU_146760_0_0_10"/>
<evidence type="ECO:0000313" key="1">
    <source>
        <dbReference type="EMBL" id="ETD28119.1"/>
    </source>
</evidence>
<gene>
    <name evidence="1" type="ORF">HMPREF1173_01827</name>
</gene>
<evidence type="ECO:0000313" key="2">
    <source>
        <dbReference type="Proteomes" id="UP000018727"/>
    </source>
</evidence>
<dbReference type="AlphaFoldDB" id="V8CL86"/>
<dbReference type="EMBL" id="AZJH01000028">
    <property type="protein sequence ID" value="ETD28119.1"/>
    <property type="molecule type" value="Genomic_DNA"/>
</dbReference>
<name>V8CL86_9BACT</name>
<keyword evidence="2" id="KW-1185">Reference proteome</keyword>
<sequence>MVSNKDIYFGDELETTIFLDALKKKVRLVLSDDLEASEQELTIEYKEKILQFLEEVSIWYDKTTLAVKQYADNKYRVKDISDSDIELMAIFIRFEQNEPALFGLSYKTEFDVEHGCGIKMKGNDQQFKIVEIGCADVAFC</sequence>
<dbReference type="Proteomes" id="UP000018727">
    <property type="component" value="Unassembled WGS sequence"/>
</dbReference>
<dbReference type="OrthoDB" id="1075903at2"/>
<proteinExistence type="predicted"/>
<organism evidence="1 2">
    <name type="scientific">Prevotella nigrescens CC14M</name>
    <dbReference type="NCBI Taxonomy" id="1073366"/>
    <lineage>
        <taxon>Bacteria</taxon>
        <taxon>Pseudomonadati</taxon>
        <taxon>Bacteroidota</taxon>
        <taxon>Bacteroidia</taxon>
        <taxon>Bacteroidales</taxon>
        <taxon>Prevotellaceae</taxon>
        <taxon>Prevotella</taxon>
    </lineage>
</organism>
<comment type="caution">
    <text evidence="1">The sequence shown here is derived from an EMBL/GenBank/DDBJ whole genome shotgun (WGS) entry which is preliminary data.</text>
</comment>
<dbReference type="RefSeq" id="WP_023926035.1">
    <property type="nucleotide sequence ID" value="NZ_KI669420.1"/>
</dbReference>